<evidence type="ECO:0000313" key="2">
    <source>
        <dbReference type="Proteomes" id="UP001164929"/>
    </source>
</evidence>
<gene>
    <name evidence="1" type="ORF">NC653_014048</name>
</gene>
<dbReference type="Proteomes" id="UP001164929">
    <property type="component" value="Chromosome 5"/>
</dbReference>
<accession>A0AAD6QVX4</accession>
<organism evidence="1 2">
    <name type="scientific">Populus alba x Populus x berolinensis</name>
    <dbReference type="NCBI Taxonomy" id="444605"/>
    <lineage>
        <taxon>Eukaryota</taxon>
        <taxon>Viridiplantae</taxon>
        <taxon>Streptophyta</taxon>
        <taxon>Embryophyta</taxon>
        <taxon>Tracheophyta</taxon>
        <taxon>Spermatophyta</taxon>
        <taxon>Magnoliopsida</taxon>
        <taxon>eudicotyledons</taxon>
        <taxon>Gunneridae</taxon>
        <taxon>Pentapetalae</taxon>
        <taxon>rosids</taxon>
        <taxon>fabids</taxon>
        <taxon>Malpighiales</taxon>
        <taxon>Salicaceae</taxon>
        <taxon>Saliceae</taxon>
        <taxon>Populus</taxon>
    </lineage>
</organism>
<evidence type="ECO:0000313" key="1">
    <source>
        <dbReference type="EMBL" id="KAJ6997679.1"/>
    </source>
</evidence>
<proteinExistence type="predicted"/>
<reference evidence="1" key="1">
    <citation type="journal article" date="2023" name="Mol. Ecol. Resour.">
        <title>Chromosome-level genome assembly of a triploid poplar Populus alba 'Berolinensis'.</title>
        <authorList>
            <person name="Chen S."/>
            <person name="Yu Y."/>
            <person name="Wang X."/>
            <person name="Wang S."/>
            <person name="Zhang T."/>
            <person name="Zhou Y."/>
            <person name="He R."/>
            <person name="Meng N."/>
            <person name="Wang Y."/>
            <person name="Liu W."/>
            <person name="Liu Z."/>
            <person name="Liu J."/>
            <person name="Guo Q."/>
            <person name="Huang H."/>
            <person name="Sederoff R.R."/>
            <person name="Wang G."/>
            <person name="Qu G."/>
            <person name="Chen S."/>
        </authorList>
    </citation>
    <scope>NUCLEOTIDE SEQUENCE</scope>
    <source>
        <strain evidence="1">SC-2020</strain>
    </source>
</reference>
<dbReference type="EMBL" id="JAQIZT010000005">
    <property type="protein sequence ID" value="KAJ6997679.1"/>
    <property type="molecule type" value="Genomic_DNA"/>
</dbReference>
<dbReference type="AlphaFoldDB" id="A0AAD6QVX4"/>
<keyword evidence="2" id="KW-1185">Reference proteome</keyword>
<comment type="caution">
    <text evidence="1">The sequence shown here is derived from an EMBL/GenBank/DDBJ whole genome shotgun (WGS) entry which is preliminary data.</text>
</comment>
<name>A0AAD6QVX4_9ROSI</name>
<sequence length="40" mass="4477">MRFSAGKQNCICLERNPCCLLTVGLEVAGLRGCERCCSRW</sequence>
<protein>
    <submittedName>
        <fullName evidence="1">Uncharacterized protein</fullName>
    </submittedName>
</protein>